<feature type="non-terminal residue" evidence="1">
    <location>
        <position position="77"/>
    </location>
</feature>
<reference evidence="1 2" key="1">
    <citation type="submission" date="2021-06" db="EMBL/GenBank/DDBJ databases">
        <authorList>
            <person name="Kallberg Y."/>
            <person name="Tangrot J."/>
            <person name="Rosling A."/>
        </authorList>
    </citation>
    <scope>NUCLEOTIDE SEQUENCE [LARGE SCALE GENOMIC DNA]</scope>
    <source>
        <strain evidence="1 2">120-4 pot B 10/14</strain>
    </source>
</reference>
<protein>
    <submittedName>
        <fullName evidence="1">28498_t:CDS:1</fullName>
    </submittedName>
</protein>
<dbReference type="Proteomes" id="UP000789901">
    <property type="component" value="Unassembled WGS sequence"/>
</dbReference>
<evidence type="ECO:0000313" key="2">
    <source>
        <dbReference type="Proteomes" id="UP000789901"/>
    </source>
</evidence>
<dbReference type="EMBL" id="CAJVQB010014198">
    <property type="protein sequence ID" value="CAG8766979.1"/>
    <property type="molecule type" value="Genomic_DNA"/>
</dbReference>
<name>A0ABN7VFT0_GIGMA</name>
<sequence length="77" mass="8888">MPQQFKLQLDRLDWLSQFAALPLRLIVNTHRKDNPDDSKEGDTEETENFLAILCILNMTTMLGPYDVIKHPPSRHIG</sequence>
<proteinExistence type="predicted"/>
<accession>A0ABN7VFT0</accession>
<keyword evidence="2" id="KW-1185">Reference proteome</keyword>
<organism evidence="1 2">
    <name type="scientific">Gigaspora margarita</name>
    <dbReference type="NCBI Taxonomy" id="4874"/>
    <lineage>
        <taxon>Eukaryota</taxon>
        <taxon>Fungi</taxon>
        <taxon>Fungi incertae sedis</taxon>
        <taxon>Mucoromycota</taxon>
        <taxon>Glomeromycotina</taxon>
        <taxon>Glomeromycetes</taxon>
        <taxon>Diversisporales</taxon>
        <taxon>Gigasporaceae</taxon>
        <taxon>Gigaspora</taxon>
    </lineage>
</organism>
<gene>
    <name evidence="1" type="ORF">GMARGA_LOCUS18105</name>
</gene>
<comment type="caution">
    <text evidence="1">The sequence shown here is derived from an EMBL/GenBank/DDBJ whole genome shotgun (WGS) entry which is preliminary data.</text>
</comment>
<evidence type="ECO:0000313" key="1">
    <source>
        <dbReference type="EMBL" id="CAG8766979.1"/>
    </source>
</evidence>